<feature type="compositionally biased region" description="Low complexity" evidence="1">
    <location>
        <begin position="311"/>
        <end position="343"/>
    </location>
</feature>
<evidence type="ECO:0000256" key="1">
    <source>
        <dbReference type="SAM" id="MobiDB-lite"/>
    </source>
</evidence>
<feature type="region of interest" description="Disordered" evidence="1">
    <location>
        <begin position="224"/>
        <end position="287"/>
    </location>
</feature>
<dbReference type="STRING" id="105696.A0A1Y2LN59"/>
<proteinExistence type="predicted"/>
<dbReference type="AlphaFoldDB" id="A0A1Y2LN59"/>
<sequence length="451" mass="49085">MDRLRIQTSRFVENPPNQNEMAANGDAGYEVGFSAGNVRRLRKKRDCCHLKGGHWLTRWIASRFLRNKIDVTPSPSPSPSPPPTASSVETCVLASTEKTGKSEASLSSSASEKEGAKTTKPLPALPCSSASELPHSHIVAKNKSTASLPPTGSMGRVISRRPSFASLRRSSMSAIFHFFCPANRNAGSRIFHAKTGEHEPPPPPLPQICVNTFDLTPKANRVGIIRPFKSARSSARSSRSTTPKPYISQPVRCPQPAHSPSAFLPITVSFTRPPGPPPPRPPRPESIDDELLDMILDGNTRMVLPYDGRSRSATVTTTSSTISSFSSEDSLSRLGLSGHSSLSAPRTPSLESPLAAGFPRDPNRPLPRQDSNGELKGYSRFSEFVRAGEQHASSGYGDGVDPEDRELGPIEVYRASKCGDWVLEKRVSGRLGERGMLFKDRWGGWHFVLDI</sequence>
<dbReference type="InParanoid" id="A0A1Y2LN59"/>
<feature type="compositionally biased region" description="Low complexity" evidence="1">
    <location>
        <begin position="230"/>
        <end position="240"/>
    </location>
</feature>
<protein>
    <submittedName>
        <fullName evidence="2">Uncharacterized protein</fullName>
    </submittedName>
</protein>
<gene>
    <name evidence="2" type="ORF">B5807_10213</name>
</gene>
<keyword evidence="3" id="KW-1185">Reference proteome</keyword>
<name>A0A1Y2LN59_EPING</name>
<reference evidence="2 3" key="1">
    <citation type="journal article" date="2017" name="Genome Announc.">
        <title>Genome sequence of the saprophytic ascomycete Epicoccum nigrum ICMP 19927 strain isolated from New Zealand.</title>
        <authorList>
            <person name="Fokin M."/>
            <person name="Fleetwood D."/>
            <person name="Weir B.S."/>
            <person name="Villas-Boas S.G."/>
        </authorList>
    </citation>
    <scope>NUCLEOTIDE SEQUENCE [LARGE SCALE GENOMIC DNA]</scope>
    <source>
        <strain evidence="2 3">ICMP 19927</strain>
    </source>
</reference>
<organism evidence="2 3">
    <name type="scientific">Epicoccum nigrum</name>
    <name type="common">Soil fungus</name>
    <name type="synonym">Epicoccum purpurascens</name>
    <dbReference type="NCBI Taxonomy" id="105696"/>
    <lineage>
        <taxon>Eukaryota</taxon>
        <taxon>Fungi</taxon>
        <taxon>Dikarya</taxon>
        <taxon>Ascomycota</taxon>
        <taxon>Pezizomycotina</taxon>
        <taxon>Dothideomycetes</taxon>
        <taxon>Pleosporomycetidae</taxon>
        <taxon>Pleosporales</taxon>
        <taxon>Pleosporineae</taxon>
        <taxon>Didymellaceae</taxon>
        <taxon>Epicoccum</taxon>
    </lineage>
</organism>
<dbReference type="EMBL" id="KZ107854">
    <property type="protein sequence ID" value="OSS45235.1"/>
    <property type="molecule type" value="Genomic_DNA"/>
</dbReference>
<accession>A0A1Y2LN59</accession>
<dbReference type="Proteomes" id="UP000193240">
    <property type="component" value="Unassembled WGS sequence"/>
</dbReference>
<feature type="region of interest" description="Disordered" evidence="1">
    <location>
        <begin position="97"/>
        <end position="127"/>
    </location>
</feature>
<feature type="region of interest" description="Disordered" evidence="1">
    <location>
        <begin position="310"/>
        <end position="374"/>
    </location>
</feature>
<evidence type="ECO:0000313" key="2">
    <source>
        <dbReference type="EMBL" id="OSS45235.1"/>
    </source>
</evidence>
<evidence type="ECO:0000313" key="3">
    <source>
        <dbReference type="Proteomes" id="UP000193240"/>
    </source>
</evidence>